<evidence type="ECO:0000256" key="1">
    <source>
        <dbReference type="SAM" id="MobiDB-lite"/>
    </source>
</evidence>
<evidence type="ECO:0000313" key="3">
    <source>
        <dbReference type="Proteomes" id="UP001140562"/>
    </source>
</evidence>
<feature type="region of interest" description="Disordered" evidence="1">
    <location>
        <begin position="117"/>
        <end position="172"/>
    </location>
</feature>
<protein>
    <submittedName>
        <fullName evidence="2">Uncharacterized protein</fullName>
    </submittedName>
</protein>
<feature type="compositionally biased region" description="Low complexity" evidence="1">
    <location>
        <begin position="157"/>
        <end position="172"/>
    </location>
</feature>
<proteinExistence type="predicted"/>
<gene>
    <name evidence="2" type="ORF">N0V87_006449</name>
</gene>
<dbReference type="EMBL" id="JAPEUV010000068">
    <property type="protein sequence ID" value="KAJ4334956.1"/>
    <property type="molecule type" value="Genomic_DNA"/>
</dbReference>
<sequence length="172" mass="19515">MSGSQDAPMDSIAAGNRSREQSRYYATDQIRELLASPEFSINLDDFKVPDGDYDDDEDDLDRALNRRQAIIEDIIAHQPNLEEYIKAKKVQLEGMTMIQESHQQSLDMLRERLKAEDENLVAGTEQAKADEHDSEAAPPATTKDSHIQRPAQKDHVVQNVQDVQDVAQQQRQ</sequence>
<keyword evidence="3" id="KW-1185">Reference proteome</keyword>
<reference evidence="2" key="1">
    <citation type="submission" date="2022-10" db="EMBL/GenBank/DDBJ databases">
        <title>Tapping the CABI collections for fungal endophytes: first genome assemblies for Collariella, Neodidymelliopsis, Ascochyta clinopodiicola, Didymella pomorum, Didymosphaeria variabile, Neocosmospora piperis and Neocucurbitaria cava.</title>
        <authorList>
            <person name="Hill R."/>
        </authorList>
    </citation>
    <scope>NUCLEOTIDE SEQUENCE</scope>
    <source>
        <strain evidence="2">IMI 360193</strain>
    </source>
</reference>
<comment type="caution">
    <text evidence="2">The sequence shown here is derived from an EMBL/GenBank/DDBJ whole genome shotgun (WGS) entry which is preliminary data.</text>
</comment>
<accession>A0A9W8WWK5</accession>
<dbReference type="Proteomes" id="UP001140562">
    <property type="component" value="Unassembled WGS sequence"/>
</dbReference>
<dbReference type="AlphaFoldDB" id="A0A9W8WWK5"/>
<name>A0A9W8WWK5_9PLEO</name>
<evidence type="ECO:0000313" key="2">
    <source>
        <dbReference type="EMBL" id="KAJ4334956.1"/>
    </source>
</evidence>
<feature type="region of interest" description="Disordered" evidence="1">
    <location>
        <begin position="1"/>
        <end position="21"/>
    </location>
</feature>
<organism evidence="2 3">
    <name type="scientific">Didymella glomerata</name>
    <dbReference type="NCBI Taxonomy" id="749621"/>
    <lineage>
        <taxon>Eukaryota</taxon>
        <taxon>Fungi</taxon>
        <taxon>Dikarya</taxon>
        <taxon>Ascomycota</taxon>
        <taxon>Pezizomycotina</taxon>
        <taxon>Dothideomycetes</taxon>
        <taxon>Pleosporomycetidae</taxon>
        <taxon>Pleosporales</taxon>
        <taxon>Pleosporineae</taxon>
        <taxon>Didymellaceae</taxon>
        <taxon>Didymella</taxon>
    </lineage>
</organism>
<feature type="compositionally biased region" description="Basic and acidic residues" evidence="1">
    <location>
        <begin position="143"/>
        <end position="156"/>
    </location>
</feature>